<reference evidence="6" key="1">
    <citation type="submission" date="2019-11" db="EMBL/GenBank/DDBJ databases">
        <authorList>
            <person name="Feng L."/>
        </authorList>
    </citation>
    <scope>NUCLEOTIDE SEQUENCE</scope>
    <source>
        <strain evidence="6">CParaputrificumLFYP93</strain>
    </source>
</reference>
<feature type="domain" description="Metallo-beta-lactamase" evidence="5">
    <location>
        <begin position="12"/>
        <end position="182"/>
    </location>
</feature>
<dbReference type="InterPro" id="IPR001279">
    <property type="entry name" value="Metallo-B-lactamas"/>
</dbReference>
<keyword evidence="2" id="KW-0479">Metal-binding</keyword>
<name>A0A6N3BVJ4_9CLOT</name>
<dbReference type="EMBL" id="CACRTV010000036">
    <property type="protein sequence ID" value="VYU06689.1"/>
    <property type="molecule type" value="Genomic_DNA"/>
</dbReference>
<dbReference type="InterPro" id="IPR036866">
    <property type="entry name" value="RibonucZ/Hydroxyglut_hydro"/>
</dbReference>
<dbReference type="Gene3D" id="3.60.15.10">
    <property type="entry name" value="Ribonuclease Z/Hydroxyacylglutathione hydrolase-like"/>
    <property type="match status" value="1"/>
</dbReference>
<sequence length="205" mass="22442">MIIKAIPAGIYDANCYIVMDEKTKDAVVLDPGGDGEMLERAIKDIGANVKGILLTHGHMDHVGGVEYLSDKLNAPFYISKIDEEYMEKDNYVFGSIRNANGYLEDGNDLSFGSLNIKVIATPGHTKGGLCFLIEDKLFTGDTLFQGSIGRTDFIGGSFPEIINSIKTKLLPLGDEIEVYPGHGPKSSIGYEKGYNMYLNDYDSLI</sequence>
<evidence type="ECO:0000313" key="6">
    <source>
        <dbReference type="EMBL" id="VYU06689.1"/>
    </source>
</evidence>
<dbReference type="GO" id="GO:0046872">
    <property type="term" value="F:metal ion binding"/>
    <property type="evidence" value="ECO:0007669"/>
    <property type="project" value="UniProtKB-KW"/>
</dbReference>
<evidence type="ECO:0000256" key="4">
    <source>
        <dbReference type="ARBA" id="ARBA00022833"/>
    </source>
</evidence>
<dbReference type="PANTHER" id="PTHR46233:SF3">
    <property type="entry name" value="HYDROXYACYLGLUTATHIONE HYDROLASE GLOC"/>
    <property type="match status" value="1"/>
</dbReference>
<evidence type="ECO:0000259" key="5">
    <source>
        <dbReference type="SMART" id="SM00849"/>
    </source>
</evidence>
<dbReference type="EC" id="3.-.-.-" evidence="6"/>
<keyword evidence="4" id="KW-0862">Zinc</keyword>
<dbReference type="SMART" id="SM00849">
    <property type="entry name" value="Lactamase_B"/>
    <property type="match status" value="1"/>
</dbReference>
<dbReference type="CDD" id="cd06262">
    <property type="entry name" value="metallo-hydrolase-like_MBL-fold"/>
    <property type="match status" value="1"/>
</dbReference>
<comment type="cofactor">
    <cofactor evidence="1">
        <name>Zn(2+)</name>
        <dbReference type="ChEBI" id="CHEBI:29105"/>
    </cofactor>
</comment>
<accession>A0A6N3BVJ4</accession>
<dbReference type="AlphaFoldDB" id="A0A6N3BVJ4"/>
<evidence type="ECO:0000256" key="2">
    <source>
        <dbReference type="ARBA" id="ARBA00022723"/>
    </source>
</evidence>
<dbReference type="GO" id="GO:0016787">
    <property type="term" value="F:hydrolase activity"/>
    <property type="evidence" value="ECO:0007669"/>
    <property type="project" value="UniProtKB-KW"/>
</dbReference>
<organism evidence="6">
    <name type="scientific">Clostridium paraputrificum</name>
    <dbReference type="NCBI Taxonomy" id="29363"/>
    <lineage>
        <taxon>Bacteria</taxon>
        <taxon>Bacillati</taxon>
        <taxon>Bacillota</taxon>
        <taxon>Clostridia</taxon>
        <taxon>Eubacteriales</taxon>
        <taxon>Clostridiaceae</taxon>
        <taxon>Clostridium</taxon>
    </lineage>
</organism>
<keyword evidence="3 6" id="KW-0378">Hydrolase</keyword>
<dbReference type="RefSeq" id="WP_156560506.1">
    <property type="nucleotide sequence ID" value="NZ_CACRTV010000036.1"/>
</dbReference>
<dbReference type="PANTHER" id="PTHR46233">
    <property type="entry name" value="HYDROXYACYLGLUTATHIONE HYDROLASE GLOC"/>
    <property type="match status" value="1"/>
</dbReference>
<dbReference type="InterPro" id="IPR051453">
    <property type="entry name" value="MBL_Glyoxalase_II"/>
</dbReference>
<protein>
    <submittedName>
        <fullName evidence="6">Putative polyketide biosynthesis zinc-dependent hydrolase PksB</fullName>
        <ecNumber evidence="6">3.-.-.-</ecNumber>
    </submittedName>
</protein>
<evidence type="ECO:0000256" key="1">
    <source>
        <dbReference type="ARBA" id="ARBA00001947"/>
    </source>
</evidence>
<evidence type="ECO:0000256" key="3">
    <source>
        <dbReference type="ARBA" id="ARBA00022801"/>
    </source>
</evidence>
<dbReference type="Pfam" id="PF00753">
    <property type="entry name" value="Lactamase_B"/>
    <property type="match status" value="1"/>
</dbReference>
<dbReference type="SUPFAM" id="SSF56281">
    <property type="entry name" value="Metallo-hydrolase/oxidoreductase"/>
    <property type="match status" value="1"/>
</dbReference>
<proteinExistence type="predicted"/>
<gene>
    <name evidence="6" type="primary">pksB</name>
    <name evidence="6" type="ORF">CPLFYP93_01303</name>
</gene>